<evidence type="ECO:0008006" key="3">
    <source>
        <dbReference type="Google" id="ProtNLM"/>
    </source>
</evidence>
<proteinExistence type="predicted"/>
<reference evidence="1 2" key="1">
    <citation type="submission" date="2023-01" db="EMBL/GenBank/DDBJ databases">
        <title>Psychroserpens ponticola sp. nov., isolated from seawater.</title>
        <authorList>
            <person name="Kristyanto S."/>
            <person name="Jung J."/>
            <person name="Kim J.M."/>
            <person name="Jeon C.O."/>
        </authorList>
    </citation>
    <scope>NUCLEOTIDE SEQUENCE [LARGE SCALE GENOMIC DNA]</scope>
    <source>
        <strain evidence="1 2">MSW6</strain>
    </source>
</reference>
<dbReference type="PROSITE" id="PS51257">
    <property type="entry name" value="PROKAR_LIPOPROTEIN"/>
    <property type="match status" value="1"/>
</dbReference>
<dbReference type="RefSeq" id="WP_249993099.1">
    <property type="nucleotide sequence ID" value="NZ_CP116221.1"/>
</dbReference>
<evidence type="ECO:0000313" key="1">
    <source>
        <dbReference type="EMBL" id="WCO01537.1"/>
    </source>
</evidence>
<gene>
    <name evidence="1" type="ORF">MUN68_015905</name>
</gene>
<dbReference type="Proteomes" id="UP001202717">
    <property type="component" value="Chromosome"/>
</dbReference>
<keyword evidence="2" id="KW-1185">Reference proteome</keyword>
<evidence type="ECO:0000313" key="2">
    <source>
        <dbReference type="Proteomes" id="UP001202717"/>
    </source>
</evidence>
<accession>A0ABY7RWS5</accession>
<name>A0ABY7RWS5_9FLAO</name>
<organism evidence="1 2">
    <name type="scientific">Psychroserpens ponticola</name>
    <dbReference type="NCBI Taxonomy" id="2932268"/>
    <lineage>
        <taxon>Bacteria</taxon>
        <taxon>Pseudomonadati</taxon>
        <taxon>Bacteroidota</taxon>
        <taxon>Flavobacteriia</taxon>
        <taxon>Flavobacteriales</taxon>
        <taxon>Flavobacteriaceae</taxon>
        <taxon>Psychroserpens</taxon>
    </lineage>
</organism>
<dbReference type="EMBL" id="CP116221">
    <property type="protein sequence ID" value="WCO01537.1"/>
    <property type="molecule type" value="Genomic_DNA"/>
</dbReference>
<protein>
    <recommendedName>
        <fullName evidence="3">Lipoprotein</fullName>
    </recommendedName>
</protein>
<sequence length="174" mass="20050">MRFNLLFFSFLCLLIVGCKTDTQNVEIESTLSDKQSKTITKNEIKSLKYNDFGLSDDAKEAVYDWQKYQELNTQMNYLKAADLSFFKSDISLITTFISAFRVEIPKSINTNEINARITALETKMLKLNSLLSLDNILKDIQLEALREVFVAFSNLNLQINKKLEFEANNILKPE</sequence>